<evidence type="ECO:0000256" key="1">
    <source>
        <dbReference type="SAM" id="MobiDB-lite"/>
    </source>
</evidence>
<accession>A0AAV4B0K3</accession>
<dbReference type="Proteomes" id="UP000735302">
    <property type="component" value="Unassembled WGS sequence"/>
</dbReference>
<proteinExistence type="predicted"/>
<feature type="compositionally biased region" description="Basic residues" evidence="1">
    <location>
        <begin position="98"/>
        <end position="111"/>
    </location>
</feature>
<dbReference type="EMBL" id="BLXT01004479">
    <property type="protein sequence ID" value="GFO13042.1"/>
    <property type="molecule type" value="Genomic_DNA"/>
</dbReference>
<dbReference type="AlphaFoldDB" id="A0AAV4B0K3"/>
<feature type="compositionally biased region" description="Basic and acidic residues" evidence="1">
    <location>
        <begin position="65"/>
        <end position="79"/>
    </location>
</feature>
<protein>
    <submittedName>
        <fullName evidence="2">Receptor protein-tyrosine kinase</fullName>
    </submittedName>
</protein>
<keyword evidence="2" id="KW-0675">Receptor</keyword>
<organism evidence="2 3">
    <name type="scientific">Plakobranchus ocellatus</name>
    <dbReference type="NCBI Taxonomy" id="259542"/>
    <lineage>
        <taxon>Eukaryota</taxon>
        <taxon>Metazoa</taxon>
        <taxon>Spiralia</taxon>
        <taxon>Lophotrochozoa</taxon>
        <taxon>Mollusca</taxon>
        <taxon>Gastropoda</taxon>
        <taxon>Heterobranchia</taxon>
        <taxon>Euthyneura</taxon>
        <taxon>Panpulmonata</taxon>
        <taxon>Sacoglossa</taxon>
        <taxon>Placobranchoidea</taxon>
        <taxon>Plakobranchidae</taxon>
        <taxon>Plakobranchus</taxon>
    </lineage>
</organism>
<evidence type="ECO:0000313" key="3">
    <source>
        <dbReference type="Proteomes" id="UP000735302"/>
    </source>
</evidence>
<name>A0AAV4B0K3_9GAST</name>
<keyword evidence="2" id="KW-0808">Transferase</keyword>
<keyword evidence="3" id="KW-1185">Reference proteome</keyword>
<reference evidence="2 3" key="1">
    <citation type="journal article" date="2021" name="Elife">
        <title>Chloroplast acquisition without the gene transfer in kleptoplastic sea slugs, Plakobranchus ocellatus.</title>
        <authorList>
            <person name="Maeda T."/>
            <person name="Takahashi S."/>
            <person name="Yoshida T."/>
            <person name="Shimamura S."/>
            <person name="Takaki Y."/>
            <person name="Nagai Y."/>
            <person name="Toyoda A."/>
            <person name="Suzuki Y."/>
            <person name="Arimoto A."/>
            <person name="Ishii H."/>
            <person name="Satoh N."/>
            <person name="Nishiyama T."/>
            <person name="Hasebe M."/>
            <person name="Maruyama T."/>
            <person name="Minagawa J."/>
            <person name="Obokata J."/>
            <person name="Shigenobu S."/>
        </authorList>
    </citation>
    <scope>NUCLEOTIDE SEQUENCE [LARGE SCALE GENOMIC DNA]</scope>
</reference>
<comment type="caution">
    <text evidence="2">The sequence shown here is derived from an EMBL/GenBank/DDBJ whole genome shotgun (WGS) entry which is preliminary data.</text>
</comment>
<keyword evidence="2" id="KW-0418">Kinase</keyword>
<feature type="compositionally biased region" description="Low complexity" evidence="1">
    <location>
        <begin position="257"/>
        <end position="268"/>
    </location>
</feature>
<feature type="compositionally biased region" description="Polar residues" evidence="1">
    <location>
        <begin position="269"/>
        <end position="279"/>
    </location>
</feature>
<feature type="region of interest" description="Disordered" evidence="1">
    <location>
        <begin position="63"/>
        <end position="180"/>
    </location>
</feature>
<gene>
    <name evidence="2" type="ORF">PoB_003954700</name>
</gene>
<feature type="compositionally biased region" description="Polar residues" evidence="1">
    <location>
        <begin position="123"/>
        <end position="133"/>
    </location>
</feature>
<sequence>MGWCCSHVETMSYIQVTLGSGVTGQGQEGDALMRLPSASYDQQELLHGITTDAFEDTSNLVEADDYLHPGDSGVRDHRAGSGGQQHFSPHHNGMSSHLHPHHLHNGVHHQHLNGGPGGRMSPPNRQLSNSAMSPSAHMNHDPQSPLTNGAVPDELEWAHHAPPYPYPGSESQQVRLQKKAPPSLVLPVDQDDYLQPEAAAQSINYLDLDGKGYYQNEKSMQPSKPAPNTDISALADITAGEDEPMLDSSSSPLHAKTTSNSSINNNNTKHGQYTNQPSKGSGLFSWPSPVQLSGPPFAVENPDYFEDEIKAPVRDNFRVVEGAEDDDEVWEAQSPASHGTKNGYHPVANSCTSPSHMPHLSMSHPVNTKVMYNGGRSLRNSESNV</sequence>
<dbReference type="GO" id="GO:0004713">
    <property type="term" value="F:protein tyrosine kinase activity"/>
    <property type="evidence" value="ECO:0007669"/>
    <property type="project" value="UniProtKB-KW"/>
</dbReference>
<evidence type="ECO:0000313" key="2">
    <source>
        <dbReference type="EMBL" id="GFO13042.1"/>
    </source>
</evidence>
<feature type="region of interest" description="Disordered" evidence="1">
    <location>
        <begin position="242"/>
        <end position="287"/>
    </location>
</feature>
<keyword evidence="2" id="KW-0829">Tyrosine-protein kinase</keyword>